<name>A0A2U3KHV6_9FIRM</name>
<sequence>MTTTTSNTTTQDTCSFNTAKADNLERLYKEQISSLNDIQRSFEETTLKEDCRNETELNLFRTVRKELTQFYVFGSKCVNMTKKIKEGQTDYLIRTNADFIPNRLPGHFIQELNKKLKGTTENVNAQMYNMTIDSCMKHLMTAEGLTRNTPRSILAKAWRTVKRSNKDNARTDFRTNRKRQIHDEQRETYIHTDRRPHTEYTQPRRNDRPSETQYNRYQDRTKRNRPTTDTRSQKGRYYDDRVAEDRHRGRYYNDQVPEDRYRQNRNRIPSYRTKTYYRQNQRKHDDSDLSDYTDEIFSRRNSNYHEEYPTIEETLDRRETRRHQNYYPRAETHRLN</sequence>
<organism evidence="2 3">
    <name type="scientific">Candidatus Desulfosporosinus infrequens</name>
    <dbReference type="NCBI Taxonomy" id="2043169"/>
    <lineage>
        <taxon>Bacteria</taxon>
        <taxon>Bacillati</taxon>
        <taxon>Bacillota</taxon>
        <taxon>Clostridia</taxon>
        <taxon>Eubacteriales</taxon>
        <taxon>Desulfitobacteriaceae</taxon>
        <taxon>Desulfosporosinus</taxon>
    </lineage>
</organism>
<feature type="compositionally biased region" description="Basic and acidic residues" evidence="1">
    <location>
        <begin position="310"/>
        <end position="319"/>
    </location>
</feature>
<feature type="compositionally biased region" description="Basic and acidic residues" evidence="1">
    <location>
        <begin position="217"/>
        <end position="247"/>
    </location>
</feature>
<evidence type="ECO:0000313" key="3">
    <source>
        <dbReference type="Proteomes" id="UP000238916"/>
    </source>
</evidence>
<dbReference type="Proteomes" id="UP000238916">
    <property type="component" value="Unassembled WGS sequence"/>
</dbReference>
<evidence type="ECO:0000256" key="1">
    <source>
        <dbReference type="SAM" id="MobiDB-lite"/>
    </source>
</evidence>
<dbReference type="EMBL" id="OMOF01000115">
    <property type="protein sequence ID" value="SPF39264.1"/>
    <property type="molecule type" value="Genomic_DNA"/>
</dbReference>
<evidence type="ECO:0000313" key="2">
    <source>
        <dbReference type="EMBL" id="SPF39264.1"/>
    </source>
</evidence>
<accession>A0A2U3KHV6</accession>
<feature type="region of interest" description="Disordered" evidence="1">
    <location>
        <begin position="310"/>
        <end position="336"/>
    </location>
</feature>
<reference evidence="3" key="1">
    <citation type="submission" date="2018-02" db="EMBL/GenBank/DDBJ databases">
        <authorList>
            <person name="Hausmann B."/>
        </authorList>
    </citation>
    <scope>NUCLEOTIDE SEQUENCE [LARGE SCALE GENOMIC DNA]</scope>
    <source>
        <strain evidence="3">Peat soil MAG SbF1</strain>
    </source>
</reference>
<feature type="region of interest" description="Disordered" evidence="1">
    <location>
        <begin position="165"/>
        <end position="249"/>
    </location>
</feature>
<dbReference type="AlphaFoldDB" id="A0A2U3KHV6"/>
<gene>
    <name evidence="2" type="ORF">SBF1_2010002</name>
</gene>
<protein>
    <submittedName>
        <fullName evidence="2">Uncharacterized protein</fullName>
    </submittedName>
</protein>
<proteinExistence type="predicted"/>
<feature type="compositionally biased region" description="Basic and acidic residues" evidence="1">
    <location>
        <begin position="165"/>
        <end position="210"/>
    </location>
</feature>